<keyword evidence="9" id="KW-0843">Virulence</keyword>
<gene>
    <name evidence="13" type="ORF">CBZ_24920</name>
</gene>
<feature type="domain" description="Histidine kinase" evidence="12">
    <location>
        <begin position="158"/>
        <end position="374"/>
    </location>
</feature>
<dbReference type="SUPFAM" id="SSF55874">
    <property type="entry name" value="ATPase domain of HSP90 chaperone/DNA topoisomerase II/histidine kinase"/>
    <property type="match status" value="1"/>
</dbReference>
<dbReference type="Gene3D" id="3.30.565.10">
    <property type="entry name" value="Histidine kinase-like ATPase, C-terminal domain"/>
    <property type="match status" value="1"/>
</dbReference>
<dbReference type="Proteomes" id="UP000289954">
    <property type="component" value="Unassembled WGS sequence"/>
</dbReference>
<dbReference type="GO" id="GO:0005886">
    <property type="term" value="C:plasma membrane"/>
    <property type="evidence" value="ECO:0007669"/>
    <property type="project" value="UniProtKB-SubCell"/>
</dbReference>
<comment type="subcellular location">
    <subcellularLocation>
        <location evidence="2">Cell membrane</location>
        <topology evidence="2">Multi-pass membrane protein</topology>
    </subcellularLocation>
</comment>
<keyword evidence="4" id="KW-1003">Cell membrane</keyword>
<evidence type="ECO:0000256" key="5">
    <source>
        <dbReference type="ARBA" id="ARBA00022553"/>
    </source>
</evidence>
<keyword evidence="14" id="KW-1185">Reference proteome</keyword>
<feature type="region of interest" description="Disordered" evidence="10">
    <location>
        <begin position="1"/>
        <end position="65"/>
    </location>
</feature>
<accession>A0A402DTP7</accession>
<evidence type="ECO:0000256" key="3">
    <source>
        <dbReference type="ARBA" id="ARBA00012438"/>
    </source>
</evidence>
<dbReference type="InterPro" id="IPR003594">
    <property type="entry name" value="HATPase_dom"/>
</dbReference>
<evidence type="ECO:0000256" key="4">
    <source>
        <dbReference type="ARBA" id="ARBA00022475"/>
    </source>
</evidence>
<dbReference type="InterPro" id="IPR036097">
    <property type="entry name" value="HisK_dim/P_sf"/>
</dbReference>
<feature type="region of interest" description="Disordered" evidence="10">
    <location>
        <begin position="356"/>
        <end position="377"/>
    </location>
</feature>
<dbReference type="Gene3D" id="1.10.287.130">
    <property type="match status" value="1"/>
</dbReference>
<dbReference type="Pfam" id="PF02518">
    <property type="entry name" value="HATPase_c"/>
    <property type="match status" value="1"/>
</dbReference>
<evidence type="ECO:0000256" key="8">
    <source>
        <dbReference type="ARBA" id="ARBA00023012"/>
    </source>
</evidence>
<evidence type="ECO:0000256" key="2">
    <source>
        <dbReference type="ARBA" id="ARBA00004651"/>
    </source>
</evidence>
<name>A0A402DTP7_9CELL</name>
<dbReference type="PRINTS" id="PR00344">
    <property type="entry name" value="BCTRLSENSOR"/>
</dbReference>
<dbReference type="OrthoDB" id="9786919at2"/>
<evidence type="ECO:0000313" key="13">
    <source>
        <dbReference type="EMBL" id="GCE77436.1"/>
    </source>
</evidence>
<dbReference type="SMART" id="SM00387">
    <property type="entry name" value="HATPase_c"/>
    <property type="match status" value="1"/>
</dbReference>
<proteinExistence type="predicted"/>
<protein>
    <recommendedName>
        <fullName evidence="3">histidine kinase</fullName>
        <ecNumber evidence="3">2.7.13.3</ecNumber>
    </recommendedName>
</protein>
<feature type="compositionally biased region" description="Basic and acidic residues" evidence="10">
    <location>
        <begin position="27"/>
        <end position="63"/>
    </location>
</feature>
<evidence type="ECO:0000256" key="9">
    <source>
        <dbReference type="ARBA" id="ARBA00023026"/>
    </source>
</evidence>
<evidence type="ECO:0000259" key="12">
    <source>
        <dbReference type="PROSITE" id="PS50109"/>
    </source>
</evidence>
<evidence type="ECO:0000256" key="6">
    <source>
        <dbReference type="ARBA" id="ARBA00022679"/>
    </source>
</evidence>
<dbReference type="SUPFAM" id="SSF47384">
    <property type="entry name" value="Homodimeric domain of signal transducing histidine kinase"/>
    <property type="match status" value="1"/>
</dbReference>
<dbReference type="GO" id="GO:0000155">
    <property type="term" value="F:phosphorelay sensor kinase activity"/>
    <property type="evidence" value="ECO:0007669"/>
    <property type="project" value="InterPro"/>
</dbReference>
<keyword evidence="6" id="KW-0808">Transferase</keyword>
<dbReference type="InterPro" id="IPR003661">
    <property type="entry name" value="HisK_dim/P_dom"/>
</dbReference>
<evidence type="ECO:0000256" key="11">
    <source>
        <dbReference type="SAM" id="Phobius"/>
    </source>
</evidence>
<dbReference type="EMBL" id="BIMR01000209">
    <property type="protein sequence ID" value="GCE77436.1"/>
    <property type="molecule type" value="Genomic_DNA"/>
</dbReference>
<dbReference type="InterPro" id="IPR050980">
    <property type="entry name" value="2C_sensor_his_kinase"/>
</dbReference>
<dbReference type="SMART" id="SM00388">
    <property type="entry name" value="HisKA"/>
    <property type="match status" value="1"/>
</dbReference>
<comment type="catalytic activity">
    <reaction evidence="1">
        <text>ATP + protein L-histidine = ADP + protein N-phospho-L-histidine.</text>
        <dbReference type="EC" id="2.7.13.3"/>
    </reaction>
</comment>
<keyword evidence="7" id="KW-0418">Kinase</keyword>
<dbReference type="Pfam" id="PF00512">
    <property type="entry name" value="HisKA"/>
    <property type="match status" value="1"/>
</dbReference>
<dbReference type="EC" id="2.7.13.3" evidence="3"/>
<organism evidence="13 14">
    <name type="scientific">Cellulomonas biazotea</name>
    <dbReference type="NCBI Taxonomy" id="1709"/>
    <lineage>
        <taxon>Bacteria</taxon>
        <taxon>Bacillati</taxon>
        <taxon>Actinomycetota</taxon>
        <taxon>Actinomycetes</taxon>
        <taxon>Micrococcales</taxon>
        <taxon>Cellulomonadaceae</taxon>
        <taxon>Cellulomonas</taxon>
    </lineage>
</organism>
<dbReference type="InterPro" id="IPR036890">
    <property type="entry name" value="HATPase_C_sf"/>
</dbReference>
<dbReference type="AlphaFoldDB" id="A0A402DTP7"/>
<dbReference type="PANTHER" id="PTHR44936">
    <property type="entry name" value="SENSOR PROTEIN CREC"/>
    <property type="match status" value="1"/>
</dbReference>
<comment type="caution">
    <text evidence="13">The sequence shown here is derived from an EMBL/GenBank/DDBJ whole genome shotgun (WGS) entry which is preliminary data.</text>
</comment>
<dbReference type="InterPro" id="IPR004358">
    <property type="entry name" value="Sig_transdc_His_kin-like_C"/>
</dbReference>
<dbReference type="PANTHER" id="PTHR44936:SF9">
    <property type="entry name" value="SENSOR PROTEIN CREC"/>
    <property type="match status" value="1"/>
</dbReference>
<dbReference type="CDD" id="cd00075">
    <property type="entry name" value="HATPase"/>
    <property type="match status" value="1"/>
</dbReference>
<keyword evidence="11" id="KW-0472">Membrane</keyword>
<evidence type="ECO:0000256" key="7">
    <source>
        <dbReference type="ARBA" id="ARBA00022777"/>
    </source>
</evidence>
<keyword evidence="8" id="KW-0902">Two-component regulatory system</keyword>
<feature type="transmembrane region" description="Helical" evidence="11">
    <location>
        <begin position="105"/>
        <end position="127"/>
    </location>
</feature>
<keyword evidence="11" id="KW-0812">Transmembrane</keyword>
<dbReference type="InterPro" id="IPR005467">
    <property type="entry name" value="His_kinase_dom"/>
</dbReference>
<sequence length="377" mass="39457">MTTWPRRGADAPAPPLRDADPPTPSAHDADPRSASAHDADPSRSSARDADPHALPFRDGDRPAPSRRVRGSVVAAVAVLAVAVVAALVVALAAPSTALRFTVRPAPMLLVAGVVLAAVVLVAGAAAARRRSRADAEVRHAQAAGCRAERDARRRFLARLDHELKNPVTAIRAAVAAGADGGDDAGRARATLVSQSTRLAALVTDLRKLAELETQEIEDEDVDMAEVVRDAVEDVTAQAVAAGGPRPDVVVTLPTVPWPLPHVRGDVDLLYLAVYNLLGNAVKFSPPGTRIEVRGTDEDGTVVVEVADSGPGIPPDEVDVVFDELARGRDARGLPGSGLGLALVRVIAARHGGRATLRSRPAQGTSVRLHLPTRRPPR</sequence>
<feature type="transmembrane region" description="Helical" evidence="11">
    <location>
        <begin position="71"/>
        <end position="93"/>
    </location>
</feature>
<keyword evidence="11" id="KW-1133">Transmembrane helix</keyword>
<evidence type="ECO:0000313" key="14">
    <source>
        <dbReference type="Proteomes" id="UP000289954"/>
    </source>
</evidence>
<evidence type="ECO:0000256" key="1">
    <source>
        <dbReference type="ARBA" id="ARBA00000085"/>
    </source>
</evidence>
<dbReference type="PROSITE" id="PS50109">
    <property type="entry name" value="HIS_KIN"/>
    <property type="match status" value="1"/>
</dbReference>
<evidence type="ECO:0000256" key="10">
    <source>
        <dbReference type="SAM" id="MobiDB-lite"/>
    </source>
</evidence>
<reference evidence="13 14" key="1">
    <citation type="submission" date="2019-01" db="EMBL/GenBank/DDBJ databases">
        <title>Draft genome sequence of Cellulomonas takizawaensis strain TKZ-21.</title>
        <authorList>
            <person name="Yamamura H."/>
            <person name="Hayashi T."/>
            <person name="Hamada M."/>
            <person name="Serisawa Y."/>
            <person name="Matsuyama K."/>
            <person name="Nakagawa Y."/>
            <person name="Otoguro M."/>
            <person name="Yanagida F."/>
            <person name="Hayakawa M."/>
        </authorList>
    </citation>
    <scope>NUCLEOTIDE SEQUENCE [LARGE SCALE GENOMIC DNA]</scope>
    <source>
        <strain evidence="13 14">NBRC12680</strain>
    </source>
</reference>
<keyword evidence="5" id="KW-0597">Phosphoprotein</keyword>